<feature type="domain" description="Small zinc finger protein HVO-2753-like zinc-binding pocket" evidence="1">
    <location>
        <begin position="14"/>
        <end position="57"/>
    </location>
</feature>
<sequence length="61" mass="6607">MSQSESEQRSERRCVSCGINVAGTAAATFKCPDCGTQISRCAKCRKQSNLFECPDCGFRGP</sequence>
<gene>
    <name evidence="2" type="ORF">SAMN05443636_2460</name>
</gene>
<dbReference type="NCBIfam" id="NF011481">
    <property type="entry name" value="PRK14890.1"/>
    <property type="match status" value="1"/>
</dbReference>
<protein>
    <recommendedName>
        <fullName evidence="1">Small zinc finger protein HVO-2753-like zinc-binding pocket domain-containing protein</fullName>
    </recommendedName>
</protein>
<dbReference type="NCBIfam" id="NF041909">
    <property type="entry name" value="HVO_2753"/>
    <property type="match status" value="1"/>
</dbReference>
<dbReference type="PANTHER" id="PTHR40733">
    <property type="entry name" value="ZINC-RIBBON RNA-BINDING PROTEIN INVOLVED IN TRANSLATION-RELATED"/>
    <property type="match status" value="1"/>
</dbReference>
<accession>A0A1M5SGV6</accession>
<dbReference type="RefSeq" id="WP_073309961.1">
    <property type="nucleotide sequence ID" value="NZ_FQWV01000006.1"/>
</dbReference>
<dbReference type="STRING" id="43928.SAMN05443636_2460"/>
<evidence type="ECO:0000313" key="2">
    <source>
        <dbReference type="EMBL" id="SHH37721.1"/>
    </source>
</evidence>
<dbReference type="EMBL" id="FQWV01000006">
    <property type="protein sequence ID" value="SHH37721.1"/>
    <property type="molecule type" value="Genomic_DNA"/>
</dbReference>
<reference evidence="2 3" key="1">
    <citation type="submission" date="2016-11" db="EMBL/GenBank/DDBJ databases">
        <authorList>
            <person name="Jaros S."/>
            <person name="Januszkiewicz K."/>
            <person name="Wedrychowicz H."/>
        </authorList>
    </citation>
    <scope>NUCLEOTIDE SEQUENCE [LARGE SCALE GENOMIC DNA]</scope>
    <source>
        <strain evidence="2 3">DSM 9297</strain>
    </source>
</reference>
<organism evidence="2 3">
    <name type="scientific">Halobaculum gomorrense</name>
    <dbReference type="NCBI Taxonomy" id="43928"/>
    <lineage>
        <taxon>Archaea</taxon>
        <taxon>Methanobacteriati</taxon>
        <taxon>Methanobacteriota</taxon>
        <taxon>Stenosarchaea group</taxon>
        <taxon>Halobacteria</taxon>
        <taxon>Halobacteriales</taxon>
        <taxon>Haloferacaceae</taxon>
        <taxon>Halobaculum</taxon>
    </lineage>
</organism>
<keyword evidence="3" id="KW-1185">Reference proteome</keyword>
<dbReference type="InterPro" id="IPR044720">
    <property type="entry name" value="HVO_2753-like"/>
</dbReference>
<proteinExistence type="predicted"/>
<evidence type="ECO:0000313" key="3">
    <source>
        <dbReference type="Proteomes" id="UP000184357"/>
    </source>
</evidence>
<name>A0A1M5SGV6_9EURY</name>
<dbReference type="Proteomes" id="UP000184357">
    <property type="component" value="Unassembled WGS sequence"/>
</dbReference>
<dbReference type="AlphaFoldDB" id="A0A1M5SGV6"/>
<dbReference type="InterPro" id="IPR011668">
    <property type="entry name" value="HVO_2753-like_ZBP"/>
</dbReference>
<dbReference type="Pfam" id="PF07754">
    <property type="entry name" value="HVO_2753_ZBP"/>
    <property type="match status" value="1"/>
</dbReference>
<dbReference type="PANTHER" id="PTHR40733:SF1">
    <property type="entry name" value="SMALL ZINC FINGER PROTEIN HVO-2753-LIKE ZINC-BINDING POCKET DOMAIN-CONTAINING PROTEIN"/>
    <property type="match status" value="1"/>
</dbReference>
<dbReference type="GeneID" id="90615710"/>
<dbReference type="InterPro" id="IPR049683">
    <property type="entry name" value="HVO_2753-like_euryarch"/>
</dbReference>
<dbReference type="OrthoDB" id="35104at2157"/>
<evidence type="ECO:0000259" key="1">
    <source>
        <dbReference type="Pfam" id="PF07754"/>
    </source>
</evidence>